<dbReference type="EMBL" id="JAAIKE010000001">
    <property type="protein sequence ID" value="NEX45843.1"/>
    <property type="molecule type" value="Genomic_DNA"/>
</dbReference>
<keyword evidence="2" id="KW-1185">Reference proteome</keyword>
<dbReference type="InterPro" id="IPR024078">
    <property type="entry name" value="LmbE-like_dom_sf"/>
</dbReference>
<dbReference type="RefSeq" id="WP_164609816.1">
    <property type="nucleotide sequence ID" value="NZ_JAAIKE010000001.1"/>
</dbReference>
<dbReference type="PANTHER" id="PTHR12993:SF11">
    <property type="entry name" value="N-ACETYLGLUCOSAMINYL-PHOSPHATIDYLINOSITOL DE-N-ACETYLASE"/>
    <property type="match status" value="1"/>
</dbReference>
<reference evidence="1 2" key="1">
    <citation type="submission" date="2020-02" db="EMBL/GenBank/DDBJ databases">
        <title>Rhodobacter algicola sp. nov., isolated from microalga culture.</title>
        <authorList>
            <person name="Park C.-Y."/>
        </authorList>
    </citation>
    <scope>NUCLEOTIDE SEQUENCE [LARGE SCALE GENOMIC DNA]</scope>
    <source>
        <strain evidence="1 2">ETT8</strain>
    </source>
</reference>
<dbReference type="GO" id="GO:0016811">
    <property type="term" value="F:hydrolase activity, acting on carbon-nitrogen (but not peptide) bonds, in linear amides"/>
    <property type="evidence" value="ECO:0007669"/>
    <property type="project" value="TreeGrafter"/>
</dbReference>
<dbReference type="PANTHER" id="PTHR12993">
    <property type="entry name" value="N-ACETYLGLUCOSAMINYL-PHOSPHATIDYLINOSITOL DE-N-ACETYLASE-RELATED"/>
    <property type="match status" value="1"/>
</dbReference>
<comment type="caution">
    <text evidence="1">The sequence shown here is derived from an EMBL/GenBank/DDBJ whole genome shotgun (WGS) entry which is preliminary data.</text>
</comment>
<evidence type="ECO:0000313" key="2">
    <source>
        <dbReference type="Proteomes" id="UP000481421"/>
    </source>
</evidence>
<sequence length="227" mass="24145">MKVLAIGAHPDDLEIFAFGSLSAWAAMGAELVLAIATDGARGGTPPGPALKARRAAETTAALAALGVPRFLDFPDGGLRADAALEGALQTLLDEVQPDLLLTHAPNDYHADHRALSAAATQAAGFKVPVLWMDTLNGTGFVPTHWVDVSAHWAAKEAAIRAHASQEPERFVHMANRQAAFRAGECNGLPEARAEAFRFEPRFPFADIRALLPPAPPLRPIGRRDVQS</sequence>
<accession>A0A6B3RL45</accession>
<protein>
    <submittedName>
        <fullName evidence="1">PIG-L family deacetylase</fullName>
    </submittedName>
</protein>
<evidence type="ECO:0000313" key="1">
    <source>
        <dbReference type="EMBL" id="NEX45843.1"/>
    </source>
</evidence>
<dbReference type="SUPFAM" id="SSF102588">
    <property type="entry name" value="LmbE-like"/>
    <property type="match status" value="1"/>
</dbReference>
<dbReference type="Gene3D" id="3.40.50.10320">
    <property type="entry name" value="LmbE-like"/>
    <property type="match status" value="1"/>
</dbReference>
<dbReference type="InterPro" id="IPR003737">
    <property type="entry name" value="GlcNAc_PI_deacetylase-related"/>
</dbReference>
<gene>
    <name evidence="1" type="ORF">G3572_06480</name>
</gene>
<dbReference type="AlphaFoldDB" id="A0A6B3RL45"/>
<proteinExistence type="predicted"/>
<dbReference type="Pfam" id="PF02585">
    <property type="entry name" value="PIG-L"/>
    <property type="match status" value="1"/>
</dbReference>
<organism evidence="1 2">
    <name type="scientific">Pseudotabrizicola algicola</name>
    <dbReference type="NCBI Taxonomy" id="2709381"/>
    <lineage>
        <taxon>Bacteria</taxon>
        <taxon>Pseudomonadati</taxon>
        <taxon>Pseudomonadota</taxon>
        <taxon>Alphaproteobacteria</taxon>
        <taxon>Rhodobacterales</taxon>
        <taxon>Paracoccaceae</taxon>
        <taxon>Pseudotabrizicola</taxon>
    </lineage>
</organism>
<name>A0A6B3RL45_9RHOB</name>
<dbReference type="Proteomes" id="UP000481421">
    <property type="component" value="Unassembled WGS sequence"/>
</dbReference>